<accession>A0A940WMB6</accession>
<dbReference type="AlphaFoldDB" id="A0A940WMB6"/>
<feature type="transmembrane region" description="Helical" evidence="1">
    <location>
        <begin position="36"/>
        <end position="55"/>
    </location>
</feature>
<name>A0A940WMB6_9ACTN</name>
<reference evidence="2" key="1">
    <citation type="submission" date="2021-02" db="EMBL/GenBank/DDBJ databases">
        <title>Draft genome sequence of Microbispora sp. RL4-1S isolated from rice leaves in Thailand.</title>
        <authorList>
            <person name="Muangham S."/>
            <person name="Duangmal K."/>
        </authorList>
    </citation>
    <scope>NUCLEOTIDE SEQUENCE</scope>
    <source>
        <strain evidence="2">RL4-1S</strain>
    </source>
</reference>
<gene>
    <name evidence="2" type="ORF">JOL79_19500</name>
</gene>
<dbReference type="RefSeq" id="WP_210157275.1">
    <property type="nucleotide sequence ID" value="NZ_JAFCNB010000010.1"/>
</dbReference>
<evidence type="ECO:0000313" key="3">
    <source>
        <dbReference type="Proteomes" id="UP000674234"/>
    </source>
</evidence>
<keyword evidence="1" id="KW-0472">Membrane</keyword>
<evidence type="ECO:0000256" key="1">
    <source>
        <dbReference type="SAM" id="Phobius"/>
    </source>
</evidence>
<keyword evidence="1" id="KW-1133">Transmembrane helix</keyword>
<feature type="transmembrane region" description="Helical" evidence="1">
    <location>
        <begin position="87"/>
        <end position="107"/>
    </location>
</feature>
<evidence type="ECO:0000313" key="2">
    <source>
        <dbReference type="EMBL" id="MBP2705997.1"/>
    </source>
</evidence>
<keyword evidence="3" id="KW-1185">Reference proteome</keyword>
<feature type="transmembrane region" description="Helical" evidence="1">
    <location>
        <begin position="113"/>
        <end position="134"/>
    </location>
</feature>
<organism evidence="2 3">
    <name type="scientific">Microbispora oryzae</name>
    <dbReference type="NCBI Taxonomy" id="2806554"/>
    <lineage>
        <taxon>Bacteria</taxon>
        <taxon>Bacillati</taxon>
        <taxon>Actinomycetota</taxon>
        <taxon>Actinomycetes</taxon>
        <taxon>Streptosporangiales</taxon>
        <taxon>Streptosporangiaceae</taxon>
        <taxon>Microbispora</taxon>
    </lineage>
</organism>
<protein>
    <submittedName>
        <fullName evidence="2">Uncharacterized protein</fullName>
    </submittedName>
</protein>
<dbReference type="Proteomes" id="UP000674234">
    <property type="component" value="Unassembled WGS sequence"/>
</dbReference>
<keyword evidence="1" id="KW-0812">Transmembrane</keyword>
<sequence length="158" mass="17120">MSVATVTAVMTAVTSTGLTTGPAAGAAEVAGYPHAPVWAVVAAALLAILGVVNHVRFVRGGPGSTWAARYFDTDNPKELRNLPFAQLPGAVMLAMWAVMLAYTWVSGQETWDAIMGLFLFASFVFGGVAVKRLYRPPRRAKPRWLLEMERAEEERRAV</sequence>
<proteinExistence type="predicted"/>
<dbReference type="EMBL" id="JAFCNB010000010">
    <property type="protein sequence ID" value="MBP2705997.1"/>
    <property type="molecule type" value="Genomic_DNA"/>
</dbReference>
<comment type="caution">
    <text evidence="2">The sequence shown here is derived from an EMBL/GenBank/DDBJ whole genome shotgun (WGS) entry which is preliminary data.</text>
</comment>